<dbReference type="EMBL" id="BRXS01000007">
    <property type="protein sequence ID" value="GLC27859.1"/>
    <property type="molecule type" value="Genomic_DNA"/>
</dbReference>
<protein>
    <recommendedName>
        <fullName evidence="2">Peptidase M56 domain-containing protein</fullName>
    </recommendedName>
</protein>
<keyword evidence="1" id="KW-1133">Transmembrane helix</keyword>
<accession>A0AA37Q791</accession>
<feature type="transmembrane region" description="Helical" evidence="1">
    <location>
        <begin position="83"/>
        <end position="107"/>
    </location>
</feature>
<dbReference type="Pfam" id="PF05569">
    <property type="entry name" value="Peptidase_M56"/>
    <property type="match status" value="1"/>
</dbReference>
<dbReference type="InterPro" id="IPR052173">
    <property type="entry name" value="Beta-lactam_resp_regulator"/>
</dbReference>
<evidence type="ECO:0000313" key="4">
    <source>
        <dbReference type="Proteomes" id="UP001161325"/>
    </source>
</evidence>
<feature type="transmembrane region" description="Helical" evidence="1">
    <location>
        <begin position="168"/>
        <end position="191"/>
    </location>
</feature>
<gene>
    <name evidence="3" type="ORF">rosag_43720</name>
</gene>
<organism evidence="3 4">
    <name type="scientific">Roseisolibacter agri</name>
    <dbReference type="NCBI Taxonomy" id="2014610"/>
    <lineage>
        <taxon>Bacteria</taxon>
        <taxon>Pseudomonadati</taxon>
        <taxon>Gemmatimonadota</taxon>
        <taxon>Gemmatimonadia</taxon>
        <taxon>Gemmatimonadales</taxon>
        <taxon>Gemmatimonadaceae</taxon>
        <taxon>Roseisolibacter</taxon>
    </lineage>
</organism>
<feature type="domain" description="Peptidase M56" evidence="2">
    <location>
        <begin position="122"/>
        <end position="250"/>
    </location>
</feature>
<dbReference type="CDD" id="cd07341">
    <property type="entry name" value="M56_BlaR1_MecR1_like"/>
    <property type="match status" value="1"/>
</dbReference>
<proteinExistence type="predicted"/>
<dbReference type="PANTHER" id="PTHR34978">
    <property type="entry name" value="POSSIBLE SENSOR-TRANSDUCER PROTEIN BLAR"/>
    <property type="match status" value="1"/>
</dbReference>
<dbReference type="RefSeq" id="WP_284352289.1">
    <property type="nucleotide sequence ID" value="NZ_BRXS01000007.1"/>
</dbReference>
<keyword evidence="4" id="KW-1185">Reference proteome</keyword>
<name>A0AA37Q791_9BACT</name>
<evidence type="ECO:0000256" key="1">
    <source>
        <dbReference type="SAM" id="Phobius"/>
    </source>
</evidence>
<evidence type="ECO:0000313" key="3">
    <source>
        <dbReference type="EMBL" id="GLC27859.1"/>
    </source>
</evidence>
<comment type="caution">
    <text evidence="3">The sequence shown here is derived from an EMBL/GenBank/DDBJ whole genome shotgun (WGS) entry which is preliminary data.</text>
</comment>
<reference evidence="3" key="1">
    <citation type="submission" date="2022-08" db="EMBL/GenBank/DDBJ databases">
        <title>Draft genome sequencing of Roseisolibacter agri AW1220.</title>
        <authorList>
            <person name="Tobiishi Y."/>
            <person name="Tonouchi A."/>
        </authorList>
    </citation>
    <scope>NUCLEOTIDE SEQUENCE</scope>
    <source>
        <strain evidence="3">AW1220</strain>
    </source>
</reference>
<evidence type="ECO:0000259" key="2">
    <source>
        <dbReference type="Pfam" id="PF05569"/>
    </source>
</evidence>
<dbReference type="InterPro" id="IPR008756">
    <property type="entry name" value="Peptidase_M56"/>
</dbReference>
<dbReference type="PANTHER" id="PTHR34978:SF3">
    <property type="entry name" value="SLR0241 PROTEIN"/>
    <property type="match status" value="1"/>
</dbReference>
<dbReference type="Proteomes" id="UP001161325">
    <property type="component" value="Unassembled WGS sequence"/>
</dbReference>
<dbReference type="AlphaFoldDB" id="A0AA37Q791"/>
<keyword evidence="1" id="KW-0472">Membrane</keyword>
<sequence length="299" mass="32910">MLCILYVIAIGGCLGTAASLVERALPQAWPRRWVWCLAIALSTLTPPLARVHHTMPVADVPATLADATWWARVQSLDPTINRLWVLVSASLVCWGVIGALRVAYLVWRARRPEMVDGVRVVLTETVGPATVGLLRARVLVPRWVLALPDGQRRYVLQHEEEHRRAHDALLLGVASLTLVLLPWNLALWWQLRRLCLAVELDCDRRVVRTLGDAPTYGRLLLRVAEASSRGPRLQPALLGRVGTLERRLRVLLAADPRPGRAARIGAPVLALALLLAVLAMPHPVAPKTPAPHATHVAPR</sequence>
<keyword evidence="1" id="KW-0812">Transmembrane</keyword>